<protein>
    <submittedName>
        <fullName evidence="3">Uncharacterized protein</fullName>
    </submittedName>
</protein>
<name>A0A915L9H0_ROMCU</name>
<dbReference type="Proteomes" id="UP000887565">
    <property type="component" value="Unplaced"/>
</dbReference>
<dbReference type="AlphaFoldDB" id="A0A915L9H0"/>
<evidence type="ECO:0000313" key="3">
    <source>
        <dbReference type="WBParaSite" id="nRc.2.0.1.t46401-RA"/>
    </source>
</evidence>
<proteinExistence type="predicted"/>
<feature type="region of interest" description="Disordered" evidence="1">
    <location>
        <begin position="1"/>
        <end position="72"/>
    </location>
</feature>
<accession>A0A915L9H0</accession>
<feature type="compositionally biased region" description="Low complexity" evidence="1">
    <location>
        <begin position="34"/>
        <end position="44"/>
    </location>
</feature>
<feature type="compositionally biased region" description="Acidic residues" evidence="1">
    <location>
        <begin position="88"/>
        <end position="117"/>
    </location>
</feature>
<organism evidence="2 3">
    <name type="scientific">Romanomermis culicivorax</name>
    <name type="common">Nematode worm</name>
    <dbReference type="NCBI Taxonomy" id="13658"/>
    <lineage>
        <taxon>Eukaryota</taxon>
        <taxon>Metazoa</taxon>
        <taxon>Ecdysozoa</taxon>
        <taxon>Nematoda</taxon>
        <taxon>Enoplea</taxon>
        <taxon>Dorylaimia</taxon>
        <taxon>Mermithida</taxon>
        <taxon>Mermithoidea</taxon>
        <taxon>Mermithidae</taxon>
        <taxon>Romanomermis</taxon>
    </lineage>
</organism>
<dbReference type="WBParaSite" id="nRc.2.0.1.t46401-RA">
    <property type="protein sequence ID" value="nRc.2.0.1.t46401-RA"/>
    <property type="gene ID" value="nRc.2.0.1.g46401"/>
</dbReference>
<feature type="region of interest" description="Disordered" evidence="1">
    <location>
        <begin position="88"/>
        <end position="118"/>
    </location>
</feature>
<keyword evidence="2" id="KW-1185">Reference proteome</keyword>
<evidence type="ECO:0000313" key="2">
    <source>
        <dbReference type="Proteomes" id="UP000887565"/>
    </source>
</evidence>
<reference evidence="3" key="1">
    <citation type="submission" date="2022-11" db="UniProtKB">
        <authorList>
            <consortium name="WormBaseParasite"/>
        </authorList>
    </citation>
    <scope>IDENTIFICATION</scope>
</reference>
<sequence>MGVDTDGSGTLLVGRVTSGGPVNAGDAANPKMESNSFNSRNRSSIGLRMIHVSSSTSSGDWSGPRLRPEAEDGERLDAAEMGGDAEEIGGDAEEIGGDAEEIGGDADETGVDTETDDGWPLPVKRKFVALKRHGILVQSVHPVESMTSIEGLCFAALIAAFATVDGQLPPVSLPSIPPVSGLPSGQSPTTGNPNAVYRKRVYDVHIYARLVKGLREVNDLLKQFPVLGLLAGQLLGSGGILGGGGGAGSLLGGGGGPLGGGLGAVSGLLGGLGGGR</sequence>
<evidence type="ECO:0000256" key="1">
    <source>
        <dbReference type="SAM" id="MobiDB-lite"/>
    </source>
</evidence>